<dbReference type="PIRSF" id="PIRSF015840">
    <property type="entry name" value="DUF284_TM_euk"/>
    <property type="match status" value="1"/>
</dbReference>
<dbReference type="EMBL" id="CAJVPV010003117">
    <property type="protein sequence ID" value="CAG8543719.1"/>
    <property type="molecule type" value="Genomic_DNA"/>
</dbReference>
<feature type="transmembrane region" description="Helical" evidence="7">
    <location>
        <begin position="32"/>
        <end position="53"/>
    </location>
</feature>
<comment type="similarity">
    <text evidence="2 6">Belongs to the CDC50/LEM3 family.</text>
</comment>
<keyword evidence="4 7" id="KW-1133">Transmembrane helix</keyword>
<evidence type="ECO:0000256" key="1">
    <source>
        <dbReference type="ARBA" id="ARBA00004141"/>
    </source>
</evidence>
<dbReference type="PANTHER" id="PTHR10926:SF0">
    <property type="entry name" value="CDC50, ISOFORM A"/>
    <property type="match status" value="1"/>
</dbReference>
<dbReference type="GO" id="GO:0005783">
    <property type="term" value="C:endoplasmic reticulum"/>
    <property type="evidence" value="ECO:0007669"/>
    <property type="project" value="TreeGrafter"/>
</dbReference>
<dbReference type="GO" id="GO:0045332">
    <property type="term" value="P:phospholipid translocation"/>
    <property type="evidence" value="ECO:0007669"/>
    <property type="project" value="UniProtKB-UniRule"/>
</dbReference>
<dbReference type="GO" id="GO:0005794">
    <property type="term" value="C:Golgi apparatus"/>
    <property type="evidence" value="ECO:0007669"/>
    <property type="project" value="TreeGrafter"/>
</dbReference>
<organism evidence="8 9">
    <name type="scientific">Acaulospora morrowiae</name>
    <dbReference type="NCBI Taxonomy" id="94023"/>
    <lineage>
        <taxon>Eukaryota</taxon>
        <taxon>Fungi</taxon>
        <taxon>Fungi incertae sedis</taxon>
        <taxon>Mucoromycota</taxon>
        <taxon>Glomeromycotina</taxon>
        <taxon>Glomeromycetes</taxon>
        <taxon>Diversisporales</taxon>
        <taxon>Acaulosporaceae</taxon>
        <taxon>Acaulospora</taxon>
    </lineage>
</organism>
<keyword evidence="3 7" id="KW-0812">Transmembrane</keyword>
<evidence type="ECO:0000256" key="2">
    <source>
        <dbReference type="ARBA" id="ARBA00009457"/>
    </source>
</evidence>
<evidence type="ECO:0000256" key="5">
    <source>
        <dbReference type="ARBA" id="ARBA00023136"/>
    </source>
</evidence>
<feature type="transmembrane region" description="Helical" evidence="7">
    <location>
        <begin position="352"/>
        <end position="373"/>
    </location>
</feature>
<dbReference type="Pfam" id="PF03381">
    <property type="entry name" value="CDC50"/>
    <property type="match status" value="1"/>
</dbReference>
<keyword evidence="9" id="KW-1185">Reference proteome</keyword>
<reference evidence="8" key="1">
    <citation type="submission" date="2021-06" db="EMBL/GenBank/DDBJ databases">
        <authorList>
            <person name="Kallberg Y."/>
            <person name="Tangrot J."/>
            <person name="Rosling A."/>
        </authorList>
    </citation>
    <scope>NUCLEOTIDE SEQUENCE</scope>
    <source>
        <strain evidence="8">CL551</strain>
    </source>
</reference>
<dbReference type="GO" id="GO:0005886">
    <property type="term" value="C:plasma membrane"/>
    <property type="evidence" value="ECO:0007669"/>
    <property type="project" value="TreeGrafter"/>
</dbReference>
<evidence type="ECO:0000256" key="4">
    <source>
        <dbReference type="ARBA" id="ARBA00022989"/>
    </source>
</evidence>
<evidence type="ECO:0000256" key="3">
    <source>
        <dbReference type="ARBA" id="ARBA00022692"/>
    </source>
</evidence>
<dbReference type="InterPro" id="IPR005045">
    <property type="entry name" value="CDC50/LEM3_fam"/>
</dbReference>
<comment type="caution">
    <text evidence="8">The sequence shown here is derived from an EMBL/GenBank/DDBJ whole genome shotgun (WGS) entry which is preliminary data.</text>
</comment>
<proteinExistence type="inferred from homology"/>
<comment type="subcellular location">
    <subcellularLocation>
        <location evidence="1">Membrane</location>
        <topology evidence="1">Multi-pass membrane protein</topology>
    </subcellularLocation>
</comment>
<name>A0A9N9AVA4_9GLOM</name>
<dbReference type="Proteomes" id="UP000789342">
    <property type="component" value="Unassembled WGS sequence"/>
</dbReference>
<evidence type="ECO:0000256" key="6">
    <source>
        <dbReference type="PIRNR" id="PIRNR015840"/>
    </source>
</evidence>
<keyword evidence="5 6" id="KW-0472">Membrane</keyword>
<sequence>MTKETKTRKPGGSSIKQQKLWACQPIITPKTVFPLFFGIAIIFTPLGGLLLYFSGTVNALIYVIVSEIDIEYTNCEAEATSEFRIIPPRYMSNSDKRDIVHNTYWKISDVTHPYAKNPNNKTTKQCSVLFYIHKDIPPPIHLYYRLTNFYQNERSYSKSLDSDQLKGIAVPASKLSKGGCKNLATSNSSIIYPCGLIANSIFNDTFSNLSMTNVTIDSSTLEQQITVALTNFTYNITSVGISAPGDSSKYGKTHYEISEIRPPPNWVDRYPKGMYTNDFPPIDPVHDEHFQVWMRIASLPNFRKLYGTNNLDVLTAGYYIVNIDTVFPSTKYDGTKSLVISNISPIGGKNPFLGYAYIIIGCLCGILGCIFFAKHYFYSARKLEERRKAAWRIREGKTN</sequence>
<protein>
    <submittedName>
        <fullName evidence="8">2881_t:CDS:1</fullName>
    </submittedName>
</protein>
<gene>
    <name evidence="8" type="ORF">AMORRO_LOCUS5249</name>
</gene>
<evidence type="ECO:0000313" key="9">
    <source>
        <dbReference type="Proteomes" id="UP000789342"/>
    </source>
</evidence>
<evidence type="ECO:0000313" key="8">
    <source>
        <dbReference type="EMBL" id="CAG8543719.1"/>
    </source>
</evidence>
<dbReference type="OrthoDB" id="340608at2759"/>
<accession>A0A9N9AVA4</accession>
<dbReference type="AlphaFoldDB" id="A0A9N9AVA4"/>
<evidence type="ECO:0000256" key="7">
    <source>
        <dbReference type="SAM" id="Phobius"/>
    </source>
</evidence>
<dbReference type="PANTHER" id="PTHR10926">
    <property type="entry name" value="CELL CYCLE CONTROL PROTEIN 50"/>
    <property type="match status" value="1"/>
</dbReference>